<feature type="transmembrane region" description="Helical" evidence="1">
    <location>
        <begin position="382"/>
        <end position="406"/>
    </location>
</feature>
<feature type="transmembrane region" description="Helical" evidence="1">
    <location>
        <begin position="427"/>
        <end position="448"/>
    </location>
</feature>
<proteinExistence type="predicted"/>
<dbReference type="EMBL" id="JACHGH010000004">
    <property type="protein sequence ID" value="MBB6453388.1"/>
    <property type="molecule type" value="Genomic_DNA"/>
</dbReference>
<dbReference type="Proteomes" id="UP000581688">
    <property type="component" value="Unassembled WGS sequence"/>
</dbReference>
<evidence type="ECO:0000313" key="2">
    <source>
        <dbReference type="EMBL" id="MBB6453388.1"/>
    </source>
</evidence>
<keyword evidence="3" id="KW-1185">Reference proteome</keyword>
<evidence type="ECO:0000256" key="1">
    <source>
        <dbReference type="SAM" id="Phobius"/>
    </source>
</evidence>
<accession>A0A841Q4R9</accession>
<feature type="transmembrane region" description="Helical" evidence="1">
    <location>
        <begin position="356"/>
        <end position="376"/>
    </location>
</feature>
<dbReference type="SUPFAM" id="SSF82866">
    <property type="entry name" value="Multidrug efflux transporter AcrB transmembrane domain"/>
    <property type="match status" value="2"/>
</dbReference>
<feature type="transmembrane region" description="Helical" evidence="1">
    <location>
        <begin position="454"/>
        <end position="478"/>
    </location>
</feature>
<dbReference type="Gene3D" id="3.30.70.1430">
    <property type="entry name" value="Multidrug efflux transporter AcrB pore domain"/>
    <property type="match status" value="2"/>
</dbReference>
<dbReference type="RefSeq" id="WP_174497881.1">
    <property type="nucleotide sequence ID" value="NZ_CADDWK010000021.1"/>
</dbReference>
<sequence>MKLLQFIVKRKILIGLIFAFIVVAGIISTDKIGKKLLPTQTMDGVVVQLVAGNLEALNIEEQIVTPLEQRFKDIDGFEEMESTINLGISSTRVYFEEGKGEKGHEEIQSILNSLSPQLNGLQDYYTFQMSSDQPFEFFMEISNGDLDEMTSFAKNVLKTKLEALPEVREVALTGLKEYEVNVQLDQEKLNEHDVNPTQIFNLIQNSNTTTSLGEFTEEENTPLLRWDTTYSNIEDLKHLPIPTINGNVNLDEIADITLEPVSKVSTIWKEGETDLILVEIGRVSDVTQIEMAKAVRAEVEEIRNENLVKGFHLNEIVAQSDYVESSIDGVQGNVLIGGIIALVMLLLFLRNIRATIIIGFAIPSSILLTFTAMWLFDQSFNMVTLIALGLGIGMMVDSSIVILESIYQKKEQGLSNFDAVIQGTKEVASAVVASMLTTIVVFVPIGFVEGEIGLIVSVLAIIVAITIISSVVVSFTLIPTLAEKFLKVEVTKKKTQVKPFITFYGSIVRWITKKLWHRLIVILLFIAIFIGSISLLSKIPMNVMPDIYNRYAELIVTMEAGLSEEKANETITEMGNRLSAIEDVETNYVIKDANSLIVLVNMTKDEKITREQKDVNEDIMSSLRGMTDNYPIESVAGMMGGGGGYPVHVLLKGQDFDKLNRLASNFITELNKIDGIVGANHSNENQSEAKKVMLNESALEEDGIASLQIKQMIENFSLSMPVGEMQINEEYAPITMSLGEPLATEVQLLNKEIKTLNGTEKLSKYISLETISAPNQIVHHDTERVIVIRADIENRDLGAVNRDVQQVIEQFNLPTNYTLSLAGQLEDQQQAMNEMVLVLLTAIFLVYVVMAVQFNHLAHPIVVMSVIPMTFVGAILGLLVTQQELNIMSGVGVIMLIGIILNNAILLLDRTKQLRNDGQSIGDALVEAGKNRLRPIFLTTFTTAGGMLPLALASGTAGNFQSPLAIVIISGLLFGTFITLVLVPSVYMIFNDIARGFKKIFSKSNKKVISNSIEG</sequence>
<dbReference type="PANTHER" id="PTHR32063:SF0">
    <property type="entry name" value="SWARMING MOTILITY PROTEIN SWRC"/>
    <property type="match status" value="1"/>
</dbReference>
<dbReference type="InterPro" id="IPR001036">
    <property type="entry name" value="Acrflvin-R"/>
</dbReference>
<evidence type="ECO:0000313" key="3">
    <source>
        <dbReference type="Proteomes" id="UP000581688"/>
    </source>
</evidence>
<comment type="caution">
    <text evidence="2">The sequence shown here is derived from an EMBL/GenBank/DDBJ whole genome shotgun (WGS) entry which is preliminary data.</text>
</comment>
<feature type="transmembrane region" description="Helical" evidence="1">
    <location>
        <begin position="964"/>
        <end position="990"/>
    </location>
</feature>
<feature type="transmembrane region" description="Helical" evidence="1">
    <location>
        <begin position="330"/>
        <end position="349"/>
    </location>
</feature>
<dbReference type="SUPFAM" id="SSF82714">
    <property type="entry name" value="Multidrug efflux transporter AcrB TolC docking domain, DN and DC subdomains"/>
    <property type="match status" value="1"/>
</dbReference>
<gene>
    <name evidence="2" type="ORF">HNQ94_001836</name>
</gene>
<feature type="transmembrane region" description="Helical" evidence="1">
    <location>
        <begin position="887"/>
        <end position="908"/>
    </location>
</feature>
<feature type="transmembrane region" description="Helical" evidence="1">
    <location>
        <begin position="835"/>
        <end position="854"/>
    </location>
</feature>
<dbReference type="GO" id="GO:0042910">
    <property type="term" value="F:xenobiotic transmembrane transporter activity"/>
    <property type="evidence" value="ECO:0007669"/>
    <property type="project" value="TreeGrafter"/>
</dbReference>
<name>A0A841Q4R9_9BACI</name>
<feature type="transmembrane region" description="Helical" evidence="1">
    <location>
        <begin position="861"/>
        <end position="881"/>
    </location>
</feature>
<organism evidence="2 3">
    <name type="scientific">Salirhabdus euzebyi</name>
    <dbReference type="NCBI Taxonomy" id="394506"/>
    <lineage>
        <taxon>Bacteria</taxon>
        <taxon>Bacillati</taxon>
        <taxon>Bacillota</taxon>
        <taxon>Bacilli</taxon>
        <taxon>Bacillales</taxon>
        <taxon>Bacillaceae</taxon>
        <taxon>Salirhabdus</taxon>
    </lineage>
</organism>
<dbReference type="Gene3D" id="3.30.70.1440">
    <property type="entry name" value="Multidrug efflux transporter AcrB pore domain"/>
    <property type="match status" value="1"/>
</dbReference>
<keyword evidence="1" id="KW-0812">Transmembrane</keyword>
<dbReference type="Gene3D" id="3.30.70.1320">
    <property type="entry name" value="Multidrug efflux transporter AcrB pore domain like"/>
    <property type="match status" value="1"/>
</dbReference>
<dbReference type="InterPro" id="IPR027463">
    <property type="entry name" value="AcrB_DN_DC_subdom"/>
</dbReference>
<dbReference type="AlphaFoldDB" id="A0A841Q4R9"/>
<dbReference type="Pfam" id="PF00873">
    <property type="entry name" value="ACR_tran"/>
    <property type="match status" value="1"/>
</dbReference>
<keyword evidence="1" id="KW-1133">Transmembrane helix</keyword>
<dbReference type="PRINTS" id="PR00702">
    <property type="entry name" value="ACRIFLAVINRP"/>
</dbReference>
<dbReference type="PANTHER" id="PTHR32063">
    <property type="match status" value="1"/>
</dbReference>
<reference evidence="2 3" key="1">
    <citation type="submission" date="2020-08" db="EMBL/GenBank/DDBJ databases">
        <title>Genomic Encyclopedia of Type Strains, Phase IV (KMG-IV): sequencing the most valuable type-strain genomes for metagenomic binning, comparative biology and taxonomic classification.</title>
        <authorList>
            <person name="Goeker M."/>
        </authorList>
    </citation>
    <scope>NUCLEOTIDE SEQUENCE [LARGE SCALE GENOMIC DNA]</scope>
    <source>
        <strain evidence="2 3">DSM 19612</strain>
    </source>
</reference>
<feature type="transmembrane region" description="Helical" evidence="1">
    <location>
        <begin position="12"/>
        <end position="29"/>
    </location>
</feature>
<keyword evidence="1" id="KW-0472">Membrane</keyword>
<protein>
    <submittedName>
        <fullName evidence="2">HAE1 family hydrophobic/amphiphilic exporter-1</fullName>
    </submittedName>
</protein>
<dbReference type="SUPFAM" id="SSF82693">
    <property type="entry name" value="Multidrug efflux transporter AcrB pore domain, PN1, PN2, PC1 and PC2 subdomains"/>
    <property type="match status" value="1"/>
</dbReference>
<dbReference type="Gene3D" id="3.30.2090.10">
    <property type="entry name" value="Multidrug efflux transporter AcrB TolC docking domain, DN and DC subdomains"/>
    <property type="match status" value="2"/>
</dbReference>
<feature type="transmembrane region" description="Helical" evidence="1">
    <location>
        <begin position="515"/>
        <end position="536"/>
    </location>
</feature>
<feature type="transmembrane region" description="Helical" evidence="1">
    <location>
        <begin position="936"/>
        <end position="958"/>
    </location>
</feature>
<dbReference type="GO" id="GO:0005886">
    <property type="term" value="C:plasma membrane"/>
    <property type="evidence" value="ECO:0007669"/>
    <property type="project" value="TreeGrafter"/>
</dbReference>
<dbReference type="Gene3D" id="1.20.1640.10">
    <property type="entry name" value="Multidrug efflux transporter AcrB transmembrane domain"/>
    <property type="match status" value="2"/>
</dbReference>